<dbReference type="EMBL" id="QICB01000005">
    <property type="protein sequence ID" value="RNL19437.1"/>
    <property type="molecule type" value="Genomic_DNA"/>
</dbReference>
<dbReference type="SUPFAM" id="SSF53223">
    <property type="entry name" value="Aminoacid dehydrogenase-like, N-terminal domain"/>
    <property type="match status" value="1"/>
</dbReference>
<evidence type="ECO:0000256" key="7">
    <source>
        <dbReference type="ARBA" id="ARBA00023002"/>
    </source>
</evidence>
<dbReference type="EC" id="3.5.4.9" evidence="11"/>
<comment type="caution">
    <text evidence="11">Lacks conserved residue(s) required for the propagation of feature annotation.</text>
</comment>
<comment type="catalytic activity">
    <reaction evidence="11">
        <text>(6R)-5,10-methylene-5,6,7,8-tetrahydrofolate + NADP(+) = (6R)-5,10-methenyltetrahydrofolate + NADPH</text>
        <dbReference type="Rhea" id="RHEA:22812"/>
        <dbReference type="ChEBI" id="CHEBI:15636"/>
        <dbReference type="ChEBI" id="CHEBI:57455"/>
        <dbReference type="ChEBI" id="CHEBI:57783"/>
        <dbReference type="ChEBI" id="CHEBI:58349"/>
        <dbReference type="EC" id="1.5.1.5"/>
    </reaction>
</comment>
<evidence type="ECO:0000256" key="8">
    <source>
        <dbReference type="ARBA" id="ARBA00023102"/>
    </source>
</evidence>
<keyword evidence="9 11" id="KW-0486">Methionine biosynthesis</keyword>
<keyword evidence="3 11" id="KW-0028">Amino-acid biosynthesis</keyword>
<dbReference type="CDD" id="cd01080">
    <property type="entry name" value="NAD_bind_m-THF_DH_Cyclohyd"/>
    <property type="match status" value="1"/>
</dbReference>
<evidence type="ECO:0000256" key="9">
    <source>
        <dbReference type="ARBA" id="ARBA00023167"/>
    </source>
</evidence>
<dbReference type="InterPro" id="IPR000672">
    <property type="entry name" value="THF_DH/CycHdrlase"/>
</dbReference>
<comment type="function">
    <text evidence="11">Catalyzes the oxidation of 5,10-methylenetetrahydrofolate to 5,10-methenyltetrahydrofolate and then the hydrolysis of 5,10-methenyltetrahydrofolate to 10-formyltetrahydrofolate.</text>
</comment>
<protein>
    <recommendedName>
        <fullName evidence="11">Bifunctional protein FolD</fullName>
    </recommendedName>
    <domain>
        <recommendedName>
            <fullName evidence="11">Methylenetetrahydrofolate dehydrogenase</fullName>
            <ecNumber evidence="11">1.5.1.5</ecNumber>
        </recommendedName>
    </domain>
    <domain>
        <recommendedName>
            <fullName evidence="11">Methenyltetrahydrofolate cyclohydrolase</fullName>
            <ecNumber evidence="11">3.5.4.9</ecNumber>
        </recommendedName>
    </domain>
</protein>
<feature type="domain" description="Tetrahydrofolate dehydrogenase/cyclohydrolase catalytic" evidence="12">
    <location>
        <begin position="6"/>
        <end position="119"/>
    </location>
</feature>
<dbReference type="PANTHER" id="PTHR48099:SF5">
    <property type="entry name" value="C-1-TETRAHYDROFOLATE SYNTHASE, CYTOPLASMIC"/>
    <property type="match status" value="1"/>
</dbReference>
<dbReference type="AlphaFoldDB" id="A0A3N0AEB5"/>
<sequence>MALELLGKPVIAALKEDLIGRTEALKAAGVVPTLAIVRVGEREDDLSYERTALKRAEGLGIEVRRFVLAEDAGQDALMDVIAQVDDDAGIHGCLMFRPLPRAYDEESACEALDPAKDIDGIGRAALARVFTGRGEGFAPCTAAACLEMLDAYGIDVAGKRVAVVGRSLVIGRPVAMMLLERNATVTVCHSRTQNLEETIREADVVVLATGRAKAYGAPCFREGQVVLDVGINVDAEGALCGDADYEAAAAAVGETGAITPVPRGIGGVTTSVLMKHVVESAEKTVF</sequence>
<dbReference type="Proteomes" id="UP000267368">
    <property type="component" value="Unassembled WGS sequence"/>
</dbReference>
<dbReference type="PRINTS" id="PR00085">
    <property type="entry name" value="THFDHDRGNASE"/>
</dbReference>
<dbReference type="UniPathway" id="UPA00193"/>
<dbReference type="PANTHER" id="PTHR48099">
    <property type="entry name" value="C-1-TETRAHYDROFOLATE SYNTHASE, CYTOPLASMIC-RELATED"/>
    <property type="match status" value="1"/>
</dbReference>
<evidence type="ECO:0000256" key="10">
    <source>
        <dbReference type="ARBA" id="ARBA00023268"/>
    </source>
</evidence>
<dbReference type="Pfam" id="PF02882">
    <property type="entry name" value="THF_DHG_CYH_C"/>
    <property type="match status" value="1"/>
</dbReference>
<dbReference type="GO" id="GO:0035999">
    <property type="term" value="P:tetrahydrofolate interconversion"/>
    <property type="evidence" value="ECO:0007669"/>
    <property type="project" value="UniProtKB-UniRule"/>
</dbReference>
<gene>
    <name evidence="11" type="primary">folD</name>
    <name evidence="14" type="ORF">DMP07_06985</name>
</gene>
<keyword evidence="10 11" id="KW-0511">Multifunctional enzyme</keyword>
<dbReference type="InterPro" id="IPR020631">
    <property type="entry name" value="THF_DH/CycHdrlase_NAD-bd_dom"/>
</dbReference>
<evidence type="ECO:0000259" key="13">
    <source>
        <dbReference type="Pfam" id="PF02882"/>
    </source>
</evidence>
<dbReference type="GO" id="GO:0000105">
    <property type="term" value="P:L-histidine biosynthetic process"/>
    <property type="evidence" value="ECO:0007669"/>
    <property type="project" value="UniProtKB-KW"/>
</dbReference>
<dbReference type="GO" id="GO:0004488">
    <property type="term" value="F:methylenetetrahydrofolate dehydrogenase (NADP+) activity"/>
    <property type="evidence" value="ECO:0007669"/>
    <property type="project" value="UniProtKB-UniRule"/>
</dbReference>
<evidence type="ECO:0000256" key="2">
    <source>
        <dbReference type="ARBA" id="ARBA00022563"/>
    </source>
</evidence>
<dbReference type="InterPro" id="IPR046346">
    <property type="entry name" value="Aminoacid_DH-like_N_sf"/>
</dbReference>
<evidence type="ECO:0000256" key="5">
    <source>
        <dbReference type="ARBA" id="ARBA00022801"/>
    </source>
</evidence>
<dbReference type="OrthoDB" id="9803580at2"/>
<name>A0A3N0AEB5_9ACTN</name>
<comment type="subunit">
    <text evidence="11">Homodimer.</text>
</comment>
<keyword evidence="8 11" id="KW-0368">Histidine biosynthesis</keyword>
<dbReference type="Gene3D" id="3.40.50.720">
    <property type="entry name" value="NAD(P)-binding Rossmann-like Domain"/>
    <property type="match status" value="1"/>
</dbReference>
<keyword evidence="7 11" id="KW-0560">Oxidoreductase</keyword>
<dbReference type="GO" id="GO:0004477">
    <property type="term" value="F:methenyltetrahydrofolate cyclohydrolase activity"/>
    <property type="evidence" value="ECO:0007669"/>
    <property type="project" value="UniProtKB-UniRule"/>
</dbReference>
<feature type="domain" description="Tetrahydrofolate dehydrogenase/cyclohydrolase NAD(P)-binding" evidence="13">
    <location>
        <begin position="139"/>
        <end position="283"/>
    </location>
</feature>
<comment type="similarity">
    <text evidence="11">Belongs to the tetrahydrofolate dehydrogenase/cyclohydrolase family.</text>
</comment>
<dbReference type="GO" id="GO:0009086">
    <property type="term" value="P:methionine biosynthetic process"/>
    <property type="evidence" value="ECO:0007669"/>
    <property type="project" value="UniProtKB-KW"/>
</dbReference>
<organism evidence="14 15">
    <name type="scientific">Slackia faecicanis</name>
    <dbReference type="NCBI Taxonomy" id="255723"/>
    <lineage>
        <taxon>Bacteria</taxon>
        <taxon>Bacillati</taxon>
        <taxon>Actinomycetota</taxon>
        <taxon>Coriobacteriia</taxon>
        <taxon>Eggerthellales</taxon>
        <taxon>Eggerthellaceae</taxon>
        <taxon>Slackia</taxon>
    </lineage>
</organism>
<dbReference type="InterPro" id="IPR020630">
    <property type="entry name" value="THF_DH/CycHdrlase_cat_dom"/>
</dbReference>
<dbReference type="GO" id="GO:0005829">
    <property type="term" value="C:cytosol"/>
    <property type="evidence" value="ECO:0007669"/>
    <property type="project" value="TreeGrafter"/>
</dbReference>
<reference evidence="15" key="1">
    <citation type="submission" date="2018-05" db="EMBL/GenBank/DDBJ databases">
        <title>Genome Sequencing of selected type strains of the family Eggerthellaceae.</title>
        <authorList>
            <person name="Danylec N."/>
            <person name="Stoll D.A."/>
            <person name="Doetsch A."/>
            <person name="Huch M."/>
        </authorList>
    </citation>
    <scope>NUCLEOTIDE SEQUENCE [LARGE SCALE GENOMIC DNA]</scope>
    <source>
        <strain evidence="15">DSM 17537</strain>
    </source>
</reference>
<proteinExistence type="inferred from homology"/>
<dbReference type="Gene3D" id="3.40.50.10860">
    <property type="entry name" value="Leucine Dehydrogenase, chain A, domain 1"/>
    <property type="match status" value="1"/>
</dbReference>
<feature type="binding site" evidence="11">
    <location>
        <begin position="165"/>
        <end position="167"/>
    </location>
    <ligand>
        <name>NADP(+)</name>
        <dbReference type="ChEBI" id="CHEBI:58349"/>
    </ligand>
</feature>
<keyword evidence="2 11" id="KW-0554">One-carbon metabolism</keyword>
<evidence type="ECO:0000256" key="1">
    <source>
        <dbReference type="ARBA" id="ARBA00004777"/>
    </source>
</evidence>
<dbReference type="SUPFAM" id="SSF51735">
    <property type="entry name" value="NAD(P)-binding Rossmann-fold domains"/>
    <property type="match status" value="1"/>
</dbReference>
<evidence type="ECO:0000256" key="4">
    <source>
        <dbReference type="ARBA" id="ARBA00022755"/>
    </source>
</evidence>
<dbReference type="GO" id="GO:0006164">
    <property type="term" value="P:purine nucleotide biosynthetic process"/>
    <property type="evidence" value="ECO:0007669"/>
    <property type="project" value="UniProtKB-KW"/>
</dbReference>
<evidence type="ECO:0000313" key="14">
    <source>
        <dbReference type="EMBL" id="RNL19437.1"/>
    </source>
</evidence>
<evidence type="ECO:0000259" key="12">
    <source>
        <dbReference type="Pfam" id="PF00763"/>
    </source>
</evidence>
<dbReference type="RefSeq" id="WP_123198430.1">
    <property type="nucleotide sequence ID" value="NZ_QICB01000005.1"/>
</dbReference>
<dbReference type="HAMAP" id="MF_01576">
    <property type="entry name" value="THF_DHG_CYH"/>
    <property type="match status" value="1"/>
</dbReference>
<accession>A0A3N0AEB5</accession>
<dbReference type="Pfam" id="PF00763">
    <property type="entry name" value="THF_DHG_CYH"/>
    <property type="match status" value="1"/>
</dbReference>
<evidence type="ECO:0000256" key="11">
    <source>
        <dbReference type="HAMAP-Rule" id="MF_01576"/>
    </source>
</evidence>
<keyword evidence="4 11" id="KW-0658">Purine biosynthesis</keyword>
<keyword evidence="6 11" id="KW-0521">NADP</keyword>
<dbReference type="EC" id="1.5.1.5" evidence="11"/>
<evidence type="ECO:0000313" key="15">
    <source>
        <dbReference type="Proteomes" id="UP000267368"/>
    </source>
</evidence>
<evidence type="ECO:0000256" key="6">
    <source>
        <dbReference type="ARBA" id="ARBA00022857"/>
    </source>
</evidence>
<comment type="pathway">
    <text evidence="1 11">One-carbon metabolism; tetrahydrofolate interconversion.</text>
</comment>
<keyword evidence="15" id="KW-1185">Reference proteome</keyword>
<comment type="caution">
    <text evidence="14">The sequence shown here is derived from an EMBL/GenBank/DDBJ whole genome shotgun (WGS) entry which is preliminary data.</text>
</comment>
<feature type="binding site" evidence="11">
    <location>
        <position position="231"/>
    </location>
    <ligand>
        <name>NADP(+)</name>
        <dbReference type="ChEBI" id="CHEBI:58349"/>
    </ligand>
</feature>
<evidence type="ECO:0000256" key="3">
    <source>
        <dbReference type="ARBA" id="ARBA00022605"/>
    </source>
</evidence>
<keyword evidence="5 11" id="KW-0378">Hydrolase</keyword>
<comment type="catalytic activity">
    <reaction evidence="11">
        <text>(6R)-5,10-methenyltetrahydrofolate + H2O = (6R)-10-formyltetrahydrofolate + H(+)</text>
        <dbReference type="Rhea" id="RHEA:23700"/>
        <dbReference type="ChEBI" id="CHEBI:15377"/>
        <dbReference type="ChEBI" id="CHEBI:15378"/>
        <dbReference type="ChEBI" id="CHEBI:57455"/>
        <dbReference type="ChEBI" id="CHEBI:195366"/>
        <dbReference type="EC" id="3.5.4.9"/>
    </reaction>
</comment>
<dbReference type="InterPro" id="IPR036291">
    <property type="entry name" value="NAD(P)-bd_dom_sf"/>
</dbReference>